<reference evidence="3 4" key="1">
    <citation type="submission" date="2016-12" db="EMBL/GenBank/DDBJ databases">
        <title>The genomes of Aspergillus section Nigri reveals drivers in fungal speciation.</title>
        <authorList>
            <consortium name="DOE Joint Genome Institute"/>
            <person name="Vesth T.C."/>
            <person name="Nybo J."/>
            <person name="Theobald S."/>
            <person name="Brandl J."/>
            <person name="Frisvad J.C."/>
            <person name="Nielsen K.F."/>
            <person name="Lyhne E.K."/>
            <person name="Kogle M.E."/>
            <person name="Kuo A."/>
            <person name="Riley R."/>
            <person name="Clum A."/>
            <person name="Nolan M."/>
            <person name="Lipzen A."/>
            <person name="Salamov A."/>
            <person name="Henrissat B."/>
            <person name="Wiebenga A."/>
            <person name="De Vries R.P."/>
            <person name="Grigoriev I.V."/>
            <person name="Mortensen U.H."/>
            <person name="Andersen M.R."/>
            <person name="Baker S.E."/>
        </authorList>
    </citation>
    <scope>NUCLEOTIDE SEQUENCE [LARGE SCALE GENOMIC DNA]</scope>
    <source>
        <strain evidence="3 4">CBS 115572</strain>
    </source>
</reference>
<evidence type="ECO:0000313" key="3">
    <source>
        <dbReference type="EMBL" id="PWY87111.1"/>
    </source>
</evidence>
<dbReference type="OrthoDB" id="1274115at2759"/>
<dbReference type="InterPro" id="IPR051911">
    <property type="entry name" value="SDR_oxidoreductase"/>
</dbReference>
<dbReference type="InterPro" id="IPR036291">
    <property type="entry name" value="NAD(P)-bd_dom_sf"/>
</dbReference>
<organism evidence="3 4">
    <name type="scientific">Aspergillus sclerotioniger CBS 115572</name>
    <dbReference type="NCBI Taxonomy" id="1450535"/>
    <lineage>
        <taxon>Eukaryota</taxon>
        <taxon>Fungi</taxon>
        <taxon>Dikarya</taxon>
        <taxon>Ascomycota</taxon>
        <taxon>Pezizomycotina</taxon>
        <taxon>Eurotiomycetes</taxon>
        <taxon>Eurotiomycetidae</taxon>
        <taxon>Eurotiales</taxon>
        <taxon>Aspergillaceae</taxon>
        <taxon>Aspergillus</taxon>
        <taxon>Aspergillus subgen. Circumdati</taxon>
    </lineage>
</organism>
<protein>
    <submittedName>
        <fullName evidence="3">Short-chain oxidoreductase</fullName>
    </submittedName>
</protein>
<dbReference type="AlphaFoldDB" id="A0A317WN15"/>
<dbReference type="GO" id="GO:0016491">
    <property type="term" value="F:oxidoreductase activity"/>
    <property type="evidence" value="ECO:0007669"/>
    <property type="project" value="UniProtKB-KW"/>
</dbReference>
<dbReference type="Proteomes" id="UP000246702">
    <property type="component" value="Unassembled WGS sequence"/>
</dbReference>
<evidence type="ECO:0000256" key="2">
    <source>
        <dbReference type="ARBA" id="ARBA00023002"/>
    </source>
</evidence>
<evidence type="ECO:0000256" key="1">
    <source>
        <dbReference type="ARBA" id="ARBA00006484"/>
    </source>
</evidence>
<dbReference type="Gene3D" id="3.40.50.720">
    <property type="entry name" value="NAD(P)-binding Rossmann-like Domain"/>
    <property type="match status" value="1"/>
</dbReference>
<dbReference type="PRINTS" id="PR00081">
    <property type="entry name" value="GDHRDH"/>
</dbReference>
<sequence>MTGQLTWLVTGCSSGLGEAIVQAILAKGDKAIATTRASKGISGADRLSALKEAGAAVYELDMGSSEELLQQQAKDIWETYGPIDVLVNNAGYIEAAAFEEMNDKFLLDSLRINAFGPFNLTRAFLPMMRARRTGTVLFSGTVGSYYGAPGGTCYCGSKGLIEGVVPHLALEIAPFNLRTSILTYGHFRTPVMEPGHVHNRAPNPLPDYVEMNTQMVAGLEAWSLNQPGDPRKAADLVVEAVRAEGRCEGKELPLRLPVGLDTFDYVRKDCEEKMQILGEWEGVSSETNC</sequence>
<dbReference type="SUPFAM" id="SSF51735">
    <property type="entry name" value="NAD(P)-binding Rossmann-fold domains"/>
    <property type="match status" value="1"/>
</dbReference>
<accession>A0A317WN15</accession>
<dbReference type="InterPro" id="IPR002347">
    <property type="entry name" value="SDR_fam"/>
</dbReference>
<dbReference type="Pfam" id="PF00106">
    <property type="entry name" value="adh_short"/>
    <property type="match status" value="1"/>
</dbReference>
<dbReference type="EMBL" id="MSFK01000014">
    <property type="protein sequence ID" value="PWY87111.1"/>
    <property type="molecule type" value="Genomic_DNA"/>
</dbReference>
<comment type="similarity">
    <text evidence="1">Belongs to the short-chain dehydrogenases/reductases (SDR) family.</text>
</comment>
<gene>
    <name evidence="3" type="ORF">BO94DRAFT_566001</name>
</gene>
<dbReference type="PANTHER" id="PTHR43976:SF16">
    <property type="entry name" value="SHORT-CHAIN DEHYDROGENASE_REDUCTASE FAMILY PROTEIN"/>
    <property type="match status" value="1"/>
</dbReference>
<comment type="caution">
    <text evidence="3">The sequence shown here is derived from an EMBL/GenBank/DDBJ whole genome shotgun (WGS) entry which is preliminary data.</text>
</comment>
<name>A0A317WN15_9EURO</name>
<dbReference type="PANTHER" id="PTHR43976">
    <property type="entry name" value="SHORT CHAIN DEHYDROGENASE"/>
    <property type="match status" value="1"/>
</dbReference>
<proteinExistence type="inferred from homology"/>
<keyword evidence="4" id="KW-1185">Reference proteome</keyword>
<dbReference type="GeneID" id="37116675"/>
<dbReference type="STRING" id="1450535.A0A317WN15"/>
<keyword evidence="2" id="KW-0560">Oxidoreductase</keyword>
<evidence type="ECO:0000313" key="4">
    <source>
        <dbReference type="Proteomes" id="UP000246702"/>
    </source>
</evidence>
<dbReference type="RefSeq" id="XP_025467319.1">
    <property type="nucleotide sequence ID" value="XM_025614532.1"/>
</dbReference>